<protein>
    <recommendedName>
        <fullName evidence="6">Pentatricopeptide repeat-containing protein</fullName>
    </recommendedName>
</protein>
<dbReference type="PROSITE" id="PS51375">
    <property type="entry name" value="PPR"/>
    <property type="match status" value="6"/>
</dbReference>
<feature type="repeat" description="PPR" evidence="3">
    <location>
        <begin position="421"/>
        <end position="456"/>
    </location>
</feature>
<dbReference type="Gene3D" id="1.25.40.10">
    <property type="entry name" value="Tetratricopeptide repeat domain"/>
    <property type="match status" value="4"/>
</dbReference>
<feature type="repeat" description="PPR" evidence="3">
    <location>
        <begin position="386"/>
        <end position="420"/>
    </location>
</feature>
<reference evidence="4" key="1">
    <citation type="submission" date="2021-01" db="UniProtKB">
        <authorList>
            <consortium name="EnsemblPlants"/>
        </authorList>
    </citation>
    <scope>IDENTIFICATION</scope>
</reference>
<dbReference type="InterPro" id="IPR002885">
    <property type="entry name" value="PPR_rpt"/>
</dbReference>
<dbReference type="OMA" id="RFFIWAQ"/>
<dbReference type="PANTHER" id="PTHR47941">
    <property type="entry name" value="PENTATRICOPEPTIDE REPEAT-CONTAINING PROTEIN 3, MITOCHONDRIAL"/>
    <property type="match status" value="1"/>
</dbReference>
<dbReference type="NCBIfam" id="TIGR00756">
    <property type="entry name" value="PPR"/>
    <property type="match status" value="6"/>
</dbReference>
<feature type="repeat" description="PPR" evidence="3">
    <location>
        <begin position="211"/>
        <end position="245"/>
    </location>
</feature>
<feature type="repeat" description="PPR" evidence="3">
    <location>
        <begin position="316"/>
        <end position="350"/>
    </location>
</feature>
<sequence length="521" mass="59531">MAVRWMASRFKSFRSHLHFPNHPSINTSTQFSAHAIPSKSDHVNEISRLLSDYRDPTHDLESRLPQFSSEISADLVEQVLKRCKNLGFSAYRFFNWAKTLPHFRPTSQSCHILVDVLGSSKQFPFLWDFLIEARDSGCCEICPKIFWIVFWSYSRANLPNDAIRAFGRMAEFGVEPSCNDLDQLLYALCKRKHVEEAKQYFDLVKLHFAPTAKTYSILIRGLGDIGDSGNARKLFDEMVERGCSVDVPACNSLFEAMCKGGEMGEAYKLLGEMGSKGLEPDACTYATFIRAACEANDLHSAFRMLDRMKRHDLAPNVFTYNYVIKKLCADARVDEAYQLLGEMVEMGVTPDLWSHKTILAYHCDHSEVNKALKLVALMEKDNCVPDTHMYNMILKLLIRVGRFDRMEALWLHTGDRGFYPSVSTYSVMVHGLCRKKGKLEDACKYFEMMIDEGIPPYHNTVEMLRNKLVGFGLTKEVQILSDKMGRSSSCTIQELATVMRGNKEYVGRRCQEMEWESDSET</sequence>
<dbReference type="Pfam" id="PF01535">
    <property type="entry name" value="PPR"/>
    <property type="match status" value="2"/>
</dbReference>
<keyword evidence="5" id="KW-1185">Reference proteome</keyword>
<dbReference type="Pfam" id="PF13041">
    <property type="entry name" value="PPR_2"/>
    <property type="match status" value="2"/>
</dbReference>
<evidence type="ECO:0000313" key="4">
    <source>
        <dbReference type="EnsemblPlants" id="Kaladp0037s0346.1.v1.1.CDS.1"/>
    </source>
</evidence>
<proteinExistence type="inferred from homology"/>
<evidence type="ECO:0000256" key="1">
    <source>
        <dbReference type="ARBA" id="ARBA00007626"/>
    </source>
</evidence>
<dbReference type="InterPro" id="IPR011990">
    <property type="entry name" value="TPR-like_helical_dom_sf"/>
</dbReference>
<evidence type="ECO:0000256" key="2">
    <source>
        <dbReference type="ARBA" id="ARBA00022737"/>
    </source>
</evidence>
<organism evidence="4 5">
    <name type="scientific">Kalanchoe fedtschenkoi</name>
    <name type="common">Lavender scallops</name>
    <name type="synonym">South American air plant</name>
    <dbReference type="NCBI Taxonomy" id="63787"/>
    <lineage>
        <taxon>Eukaryota</taxon>
        <taxon>Viridiplantae</taxon>
        <taxon>Streptophyta</taxon>
        <taxon>Embryophyta</taxon>
        <taxon>Tracheophyta</taxon>
        <taxon>Spermatophyta</taxon>
        <taxon>Magnoliopsida</taxon>
        <taxon>eudicotyledons</taxon>
        <taxon>Gunneridae</taxon>
        <taxon>Pentapetalae</taxon>
        <taxon>Saxifragales</taxon>
        <taxon>Crassulaceae</taxon>
        <taxon>Kalanchoe</taxon>
    </lineage>
</organism>
<dbReference type="Proteomes" id="UP000594263">
    <property type="component" value="Unplaced"/>
</dbReference>
<dbReference type="Gramene" id="Kaladp0037s0346.1.v1.1">
    <property type="protein sequence ID" value="Kaladp0037s0346.1.v1.1.CDS.1"/>
    <property type="gene ID" value="Kaladp0037s0346.v1.1"/>
</dbReference>
<evidence type="ECO:0000256" key="3">
    <source>
        <dbReference type="PROSITE-ProRule" id="PRU00708"/>
    </source>
</evidence>
<keyword evidence="2" id="KW-0677">Repeat</keyword>
<evidence type="ECO:0008006" key="6">
    <source>
        <dbReference type="Google" id="ProtNLM"/>
    </source>
</evidence>
<dbReference type="EnsemblPlants" id="Kaladp0037s0346.1.v1.1">
    <property type="protein sequence ID" value="Kaladp0037s0346.1.v1.1.CDS.1"/>
    <property type="gene ID" value="Kaladp0037s0346.v1.1"/>
</dbReference>
<name>A0A7N0THN5_KALFE</name>
<dbReference type="AlphaFoldDB" id="A0A7N0THN5"/>
<accession>A0A7N0THN5</accession>
<feature type="repeat" description="PPR" evidence="3">
    <location>
        <begin position="281"/>
        <end position="315"/>
    </location>
</feature>
<evidence type="ECO:0000313" key="5">
    <source>
        <dbReference type="Proteomes" id="UP000594263"/>
    </source>
</evidence>
<feature type="repeat" description="PPR" evidence="3">
    <location>
        <begin position="246"/>
        <end position="280"/>
    </location>
</feature>
<comment type="similarity">
    <text evidence="1">Belongs to the PPR family. P subfamily.</text>
</comment>